<dbReference type="InterPro" id="IPR051700">
    <property type="entry name" value="STE20_Ser-Thr_kinase"/>
</dbReference>
<dbReference type="InterPro" id="IPR011009">
    <property type="entry name" value="Kinase-like_dom_sf"/>
</dbReference>
<dbReference type="OrthoDB" id="8693905at2759"/>
<keyword evidence="2 3" id="KW-0067">ATP-binding</keyword>
<dbReference type="Gene3D" id="3.30.200.20">
    <property type="entry name" value="Phosphorylase Kinase, domain 1"/>
    <property type="match status" value="1"/>
</dbReference>
<dbReference type="Proteomes" id="UP000221080">
    <property type="component" value="Chromosome 17"/>
</dbReference>
<dbReference type="GO" id="GO:0004672">
    <property type="term" value="F:protein kinase activity"/>
    <property type="evidence" value="ECO:0007669"/>
    <property type="project" value="InterPro"/>
</dbReference>
<dbReference type="InterPro" id="IPR017441">
    <property type="entry name" value="Protein_kinase_ATP_BS"/>
</dbReference>
<dbReference type="GeneID" id="108278015"/>
<feature type="compositionally biased region" description="Low complexity" evidence="4">
    <location>
        <begin position="383"/>
        <end position="407"/>
    </location>
</feature>
<dbReference type="Gene3D" id="1.10.510.10">
    <property type="entry name" value="Transferase(Phosphotransferase) domain 1"/>
    <property type="match status" value="1"/>
</dbReference>
<dbReference type="PROSITE" id="PS50011">
    <property type="entry name" value="PROTEIN_KINASE_DOM"/>
    <property type="match status" value="1"/>
</dbReference>
<feature type="compositionally biased region" description="Basic and acidic residues" evidence="4">
    <location>
        <begin position="535"/>
        <end position="545"/>
    </location>
</feature>
<dbReference type="InterPro" id="IPR008271">
    <property type="entry name" value="Ser/Thr_kinase_AS"/>
</dbReference>
<feature type="compositionally biased region" description="Basic and acidic residues" evidence="4">
    <location>
        <begin position="353"/>
        <end position="370"/>
    </location>
</feature>
<dbReference type="PROSITE" id="PS00108">
    <property type="entry name" value="PROTEIN_KINASE_ST"/>
    <property type="match status" value="1"/>
</dbReference>
<sequence>MAKDSPVSSLDKIDFCSLKDPEGIFELVQMVGSGSYGQVFKGVHVKSGQLTAIKVINTMRADQEELKSEMNLLKTQSHHRNIVTFYGAFIKKGTPVLGDQLWLVMEFCGGGSVSDLIHSRNEKCVNEDWTAYISGEILKGLAHLHKYKIIHRDIKGQNVLLTQKADVKLVDFGVSAQLDNTLCKNTFIGTPHWMAPEVINCQENPDGAYNCKSDVWSLGITALEMAEGKPPLSDMHPLKAMLMVAQSERLILNLGKWSQNFQSFIKGCLVKDHTQRPSANDLLEHAFISNIQKVIRGIRHEIEAHMNKQKEEKNQAEKRREAQPKEKDSVQAGSPPRHGVLGPQMPKQEEEESLRRRQQERDYTKSEMRRQYKILQQKHQHQQQHQQQQQQHQHQQQQQHQHQQHQQQQHHQHQQQQHSPGFYQHDLIYDNLNFPHEHKIHPPSPNLQKSKVAYPSKVKRCYSAQPQKQHQHSRSPSSPIPVPQICVSPQDEFTRKLRHKSPDSAKCNLRNYNSWNANSANEYKRRSASHSPCRTGERDTCRDENGNSLRKGMLRMSSSQECLMNSGRIDLASSAPECSLRQMTGTRERRLYSASGGNFLGVPQHHVLPSMNYLEEKENNNRGRRYSSQNDMDSIWPDAPQKIKHGIVNSMKALVRNMGLSPRASPHHSPASSRSASPSSNSPTPSSPYGSPFSPSVEWPDRFS</sequence>
<keyword evidence="6" id="KW-1185">Reference proteome</keyword>
<evidence type="ECO:0000259" key="5">
    <source>
        <dbReference type="PROSITE" id="PS50011"/>
    </source>
</evidence>
<dbReference type="AlphaFoldDB" id="A0A9F7RJD0"/>
<gene>
    <name evidence="7" type="primary">LOC108278015</name>
</gene>
<dbReference type="PANTHER" id="PTHR47096">
    <property type="entry name" value="MISSHAPEN LIKE KINASE 1"/>
    <property type="match status" value="1"/>
</dbReference>
<feature type="compositionally biased region" description="Basic and acidic residues" evidence="4">
    <location>
        <begin position="306"/>
        <end position="329"/>
    </location>
</feature>
<feature type="region of interest" description="Disordered" evidence="4">
    <location>
        <begin position="619"/>
        <end position="638"/>
    </location>
</feature>
<keyword evidence="7" id="KW-0808">Transferase</keyword>
<dbReference type="GO" id="GO:0005829">
    <property type="term" value="C:cytosol"/>
    <property type="evidence" value="ECO:0007669"/>
    <property type="project" value="TreeGrafter"/>
</dbReference>
<proteinExistence type="predicted"/>
<dbReference type="FunFam" id="1.10.510.10:FF:000421">
    <property type="entry name" value="Serine/threonine-protein kinase PAK 6"/>
    <property type="match status" value="1"/>
</dbReference>
<reference evidence="6" key="1">
    <citation type="journal article" date="2016" name="Nat. Commun.">
        <title>The channel catfish genome sequence provides insights into the evolution of scale formation in teleosts.</title>
        <authorList>
            <person name="Liu Z."/>
            <person name="Liu S."/>
            <person name="Yao J."/>
            <person name="Bao L."/>
            <person name="Zhang J."/>
            <person name="Li Y."/>
            <person name="Jiang C."/>
            <person name="Sun L."/>
            <person name="Wang R."/>
            <person name="Zhang Y."/>
            <person name="Zhou T."/>
            <person name="Zeng Q."/>
            <person name="Fu Q."/>
            <person name="Gao S."/>
            <person name="Li N."/>
            <person name="Koren S."/>
            <person name="Jiang Y."/>
            <person name="Zimin A."/>
            <person name="Xu P."/>
            <person name="Phillippy A.M."/>
            <person name="Geng X."/>
            <person name="Song L."/>
            <person name="Sun F."/>
            <person name="Li C."/>
            <person name="Wang X."/>
            <person name="Chen A."/>
            <person name="Jin Y."/>
            <person name="Yuan Z."/>
            <person name="Yang Y."/>
            <person name="Tan S."/>
            <person name="Peatman E."/>
            <person name="Lu J."/>
            <person name="Qin Z."/>
            <person name="Dunham R."/>
            <person name="Li Z."/>
            <person name="Sonstegard T."/>
            <person name="Feng J."/>
            <person name="Danzmann R.G."/>
            <person name="Schroeder S."/>
            <person name="Scheffler B."/>
            <person name="Duke M.V."/>
            <person name="Ballard L."/>
            <person name="Kucuktas H."/>
            <person name="Kaltenboeck L."/>
            <person name="Liu H."/>
            <person name="Armbruster J."/>
            <person name="Xie Y."/>
            <person name="Kirby M.L."/>
            <person name="Tian Y."/>
            <person name="Flanagan M.E."/>
            <person name="Mu W."/>
            <person name="Waldbieser G.C."/>
        </authorList>
    </citation>
    <scope>NUCLEOTIDE SEQUENCE [LARGE SCALE GENOMIC DNA]</scope>
    <source>
        <strain evidence="6">SDA103</strain>
    </source>
</reference>
<feature type="domain" description="Protein kinase" evidence="5">
    <location>
        <begin position="25"/>
        <end position="288"/>
    </location>
</feature>
<feature type="binding site" evidence="3">
    <location>
        <position position="54"/>
    </location>
    <ligand>
        <name>ATP</name>
        <dbReference type="ChEBI" id="CHEBI:30616"/>
    </ligand>
</feature>
<dbReference type="GO" id="GO:0005524">
    <property type="term" value="F:ATP binding"/>
    <property type="evidence" value="ECO:0007669"/>
    <property type="project" value="UniProtKB-UniRule"/>
</dbReference>
<protein>
    <submittedName>
        <fullName evidence="7">Traf2 and NCK-interacting protein kinase isoform X1</fullName>
    </submittedName>
</protein>
<feature type="region of interest" description="Disordered" evidence="4">
    <location>
        <begin position="521"/>
        <end position="546"/>
    </location>
</feature>
<evidence type="ECO:0000256" key="4">
    <source>
        <dbReference type="SAM" id="MobiDB-lite"/>
    </source>
</evidence>
<name>A0A9F7RJD0_ICTPU</name>
<reference evidence="7" key="2">
    <citation type="submission" date="2025-08" db="UniProtKB">
        <authorList>
            <consortium name="RefSeq"/>
        </authorList>
    </citation>
    <scope>IDENTIFICATION</scope>
    <source>
        <tissue evidence="7">Blood</tissue>
    </source>
</reference>
<dbReference type="Pfam" id="PF00069">
    <property type="entry name" value="Pkinase"/>
    <property type="match status" value="1"/>
</dbReference>
<dbReference type="SUPFAM" id="SSF56112">
    <property type="entry name" value="Protein kinase-like (PK-like)"/>
    <property type="match status" value="1"/>
</dbReference>
<dbReference type="PROSITE" id="PS00107">
    <property type="entry name" value="PROTEIN_KINASE_ATP"/>
    <property type="match status" value="1"/>
</dbReference>
<feature type="region of interest" description="Disordered" evidence="4">
    <location>
        <begin position="461"/>
        <end position="484"/>
    </location>
</feature>
<keyword evidence="1 3" id="KW-0547">Nucleotide-binding</keyword>
<feature type="compositionally biased region" description="Low complexity" evidence="4">
    <location>
        <begin position="661"/>
        <end position="696"/>
    </location>
</feature>
<accession>A0A9F7RJD0</accession>
<dbReference type="InterPro" id="IPR000719">
    <property type="entry name" value="Prot_kinase_dom"/>
</dbReference>
<evidence type="ECO:0000256" key="3">
    <source>
        <dbReference type="PROSITE-ProRule" id="PRU10141"/>
    </source>
</evidence>
<organism evidence="6 7">
    <name type="scientific">Ictalurus punctatus</name>
    <name type="common">Channel catfish</name>
    <name type="synonym">Silurus punctatus</name>
    <dbReference type="NCBI Taxonomy" id="7998"/>
    <lineage>
        <taxon>Eukaryota</taxon>
        <taxon>Metazoa</taxon>
        <taxon>Chordata</taxon>
        <taxon>Craniata</taxon>
        <taxon>Vertebrata</taxon>
        <taxon>Euteleostomi</taxon>
        <taxon>Actinopterygii</taxon>
        <taxon>Neopterygii</taxon>
        <taxon>Teleostei</taxon>
        <taxon>Ostariophysi</taxon>
        <taxon>Siluriformes</taxon>
        <taxon>Ictaluridae</taxon>
        <taxon>Ictalurus</taxon>
    </lineage>
</organism>
<evidence type="ECO:0000256" key="1">
    <source>
        <dbReference type="ARBA" id="ARBA00022741"/>
    </source>
</evidence>
<feature type="region of interest" description="Disordered" evidence="4">
    <location>
        <begin position="306"/>
        <end position="419"/>
    </location>
</feature>
<dbReference type="KEGG" id="ipu:108278015"/>
<dbReference type="FunFam" id="3.30.200.20:FF:000259">
    <property type="entry name" value="Mitogen-activated protein kinase kinase kinase kinase 4"/>
    <property type="match status" value="1"/>
</dbReference>
<keyword evidence="7" id="KW-0418">Kinase</keyword>
<feature type="region of interest" description="Disordered" evidence="4">
    <location>
        <begin position="660"/>
        <end position="704"/>
    </location>
</feature>
<evidence type="ECO:0000313" key="6">
    <source>
        <dbReference type="Proteomes" id="UP000221080"/>
    </source>
</evidence>
<dbReference type="SMART" id="SM00220">
    <property type="entry name" value="S_TKc"/>
    <property type="match status" value="1"/>
</dbReference>
<evidence type="ECO:0000256" key="2">
    <source>
        <dbReference type="ARBA" id="ARBA00022840"/>
    </source>
</evidence>
<evidence type="ECO:0000313" key="7">
    <source>
        <dbReference type="RefSeq" id="XP_053543396.1"/>
    </source>
</evidence>
<dbReference type="PANTHER" id="PTHR47096:SF1">
    <property type="entry name" value="MISSHAPEN LIKE KINASE 1"/>
    <property type="match status" value="1"/>
</dbReference>
<dbReference type="RefSeq" id="XP_053543396.1">
    <property type="nucleotide sequence ID" value="XM_053687421.1"/>
</dbReference>